<dbReference type="RefSeq" id="WP_035145782.1">
    <property type="nucleotide sequence ID" value="NZ_JAAZWO010000015.1"/>
</dbReference>
<dbReference type="AlphaFoldDB" id="A0A923EDC9"/>
<dbReference type="Pfam" id="PF00534">
    <property type="entry name" value="Glycos_transf_1"/>
    <property type="match status" value="1"/>
</dbReference>
<dbReference type="Gene3D" id="3.40.50.2000">
    <property type="entry name" value="Glycogen Phosphorylase B"/>
    <property type="match status" value="2"/>
</dbReference>
<gene>
    <name evidence="3" type="ORF">HGG79_12100</name>
</gene>
<reference evidence="3 4" key="1">
    <citation type="submission" date="2020-04" db="EMBL/GenBank/DDBJ databases">
        <title>Genomic insights into acetone-butanol-ethanol (ABE) fermentation by sequencing solventogenic clostridia strains.</title>
        <authorList>
            <person name="Brown S."/>
        </authorList>
    </citation>
    <scope>NUCLEOTIDE SEQUENCE [LARGE SCALE GENOMIC DNA]</scope>
    <source>
        <strain evidence="3 4">DJ011</strain>
    </source>
</reference>
<evidence type="ECO:0000313" key="3">
    <source>
        <dbReference type="EMBL" id="MBC2398508.1"/>
    </source>
</evidence>
<feature type="domain" description="Glycosyltransferase subfamily 4-like N-terminal" evidence="2">
    <location>
        <begin position="14"/>
        <end position="181"/>
    </location>
</feature>
<dbReference type="GO" id="GO:0016758">
    <property type="term" value="F:hexosyltransferase activity"/>
    <property type="evidence" value="ECO:0007669"/>
    <property type="project" value="TreeGrafter"/>
</dbReference>
<comment type="caution">
    <text evidence="3">The sequence shown here is derived from an EMBL/GenBank/DDBJ whole genome shotgun (WGS) entry which is preliminary data.</text>
</comment>
<keyword evidence="4" id="KW-1185">Reference proteome</keyword>
<accession>A0A923EDC9</accession>
<dbReference type="Pfam" id="PF13439">
    <property type="entry name" value="Glyco_transf_4"/>
    <property type="match status" value="1"/>
</dbReference>
<evidence type="ECO:0000313" key="4">
    <source>
        <dbReference type="Proteomes" id="UP000563151"/>
    </source>
</evidence>
<dbReference type="SUPFAM" id="SSF53756">
    <property type="entry name" value="UDP-Glycosyltransferase/glycogen phosphorylase"/>
    <property type="match status" value="1"/>
</dbReference>
<dbReference type="InterPro" id="IPR028098">
    <property type="entry name" value="Glyco_trans_4-like_N"/>
</dbReference>
<name>A0A923EDC9_CLOTT</name>
<dbReference type="EMBL" id="JAAZWO010000015">
    <property type="protein sequence ID" value="MBC2398508.1"/>
    <property type="molecule type" value="Genomic_DNA"/>
</dbReference>
<protein>
    <submittedName>
        <fullName evidence="3">Glycosyltransferase family 4 protein</fullName>
    </submittedName>
</protein>
<dbReference type="InterPro" id="IPR050194">
    <property type="entry name" value="Glycosyltransferase_grp1"/>
</dbReference>
<proteinExistence type="predicted"/>
<evidence type="ECO:0000259" key="1">
    <source>
        <dbReference type="Pfam" id="PF00534"/>
    </source>
</evidence>
<dbReference type="Proteomes" id="UP000563151">
    <property type="component" value="Unassembled WGS sequence"/>
</dbReference>
<dbReference type="InterPro" id="IPR001296">
    <property type="entry name" value="Glyco_trans_1"/>
</dbReference>
<organism evidence="3 4">
    <name type="scientific">Clostridium tetanomorphum</name>
    <dbReference type="NCBI Taxonomy" id="1553"/>
    <lineage>
        <taxon>Bacteria</taxon>
        <taxon>Bacillati</taxon>
        <taxon>Bacillota</taxon>
        <taxon>Clostridia</taxon>
        <taxon>Eubacteriales</taxon>
        <taxon>Clostridiaceae</taxon>
        <taxon>Clostridium</taxon>
    </lineage>
</organism>
<evidence type="ECO:0000259" key="2">
    <source>
        <dbReference type="Pfam" id="PF13439"/>
    </source>
</evidence>
<feature type="domain" description="Glycosyl transferase family 1" evidence="1">
    <location>
        <begin position="192"/>
        <end position="352"/>
    </location>
</feature>
<dbReference type="PANTHER" id="PTHR45947:SF3">
    <property type="entry name" value="SULFOQUINOVOSYL TRANSFERASE SQD2"/>
    <property type="match status" value="1"/>
</dbReference>
<sequence length="387" mass="44333">MKILLTSDIYLPSVNGVVTSIRILYKELKKRGNDVKILTLSPNGQEYISEDVYYLKSFDLKLYPGIKGSLSFKSSFLQELISWEPDVIHSHTEFITMHYANKISKLLKIPHFHTYHTMYEDYVGYIMKEMNLSKKAAALASKFAVRHVDKIIAPTVKVENALKSYGVKQPISVIPTGIDLQKFNLEFTQYEKTQFKKQLGIKENEKILLYLGRIGKEKNIEEIMENFSLSSEDKKLLIVGGGPYLDNLKIKVKELSLENKVIFTGMIAPQQVVKYYKISDVFLTASISETQGLTYLEALASGTPVICRKDDSNEGLIKDNFNGFRYDNTDSYLKALDKVLKENGKFRQNAIKSIFNYSKDIYGERVNKLYEIGFNQVRYQAPIVSHM</sequence>
<dbReference type="PANTHER" id="PTHR45947">
    <property type="entry name" value="SULFOQUINOVOSYL TRANSFERASE SQD2"/>
    <property type="match status" value="1"/>
</dbReference>